<organism evidence="2 3">
    <name type="scientific">Mycena chlorophos</name>
    <name type="common">Agaric fungus</name>
    <name type="synonym">Agaricus chlorophos</name>
    <dbReference type="NCBI Taxonomy" id="658473"/>
    <lineage>
        <taxon>Eukaryota</taxon>
        <taxon>Fungi</taxon>
        <taxon>Dikarya</taxon>
        <taxon>Basidiomycota</taxon>
        <taxon>Agaricomycotina</taxon>
        <taxon>Agaricomycetes</taxon>
        <taxon>Agaricomycetidae</taxon>
        <taxon>Agaricales</taxon>
        <taxon>Marasmiineae</taxon>
        <taxon>Mycenaceae</taxon>
        <taxon>Mycena</taxon>
    </lineage>
</organism>
<accession>A0ABQ0LPA4</accession>
<evidence type="ECO:0000256" key="1">
    <source>
        <dbReference type="SAM" id="MobiDB-lite"/>
    </source>
</evidence>
<name>A0ABQ0LPA4_MYCCL</name>
<protein>
    <submittedName>
        <fullName evidence="2">Uncharacterized protein</fullName>
    </submittedName>
</protein>
<reference evidence="2" key="1">
    <citation type="submission" date="2014-09" db="EMBL/GenBank/DDBJ databases">
        <title>Genome sequence of the luminous mushroom Mycena chlorophos for searching fungal bioluminescence genes.</title>
        <authorList>
            <person name="Tanaka Y."/>
            <person name="Kasuga D."/>
            <person name="Oba Y."/>
            <person name="Hase S."/>
            <person name="Sato K."/>
            <person name="Oba Y."/>
            <person name="Sakakibara Y."/>
        </authorList>
    </citation>
    <scope>NUCLEOTIDE SEQUENCE</scope>
</reference>
<dbReference type="EMBL" id="DF847996">
    <property type="protein sequence ID" value="GAT52907.1"/>
    <property type="molecule type" value="Genomic_DNA"/>
</dbReference>
<dbReference type="Proteomes" id="UP000815677">
    <property type="component" value="Unassembled WGS sequence"/>
</dbReference>
<evidence type="ECO:0000313" key="3">
    <source>
        <dbReference type="Proteomes" id="UP000815677"/>
    </source>
</evidence>
<feature type="region of interest" description="Disordered" evidence="1">
    <location>
        <begin position="265"/>
        <end position="290"/>
    </location>
</feature>
<proteinExistence type="predicted"/>
<sequence length="310" mass="33540">MRVYDDGPVAAAGDVFHRWLSGSRAVKLVSTANPPSSTFFDPGSSTRLRGHMERGDLSSLVSAPATWSALHGAEGWVVLGMLHEDGSDFCLLRISVSEPGRDSPSWPSTLLAPDALPLLFGFKAYISAKEMYLTILEVAINSVEYRPRTIYIDSSADSESPDCSRGKLTKPAADVHLTETRRAGRKNRFQTHSWPCRVPYGRIAARSVQAGGAELTPPPSMLGALTTSDAYATRHGHGQSHAIHRNRTRGDARTVSGVPPCGLRRVAGSGQTGSSGNANAARPRRHSYPKVTRCQDIRIEFQRIAASRPP</sequence>
<evidence type="ECO:0000313" key="2">
    <source>
        <dbReference type="EMBL" id="GAT52907.1"/>
    </source>
</evidence>
<keyword evidence="3" id="KW-1185">Reference proteome</keyword>
<gene>
    <name evidence="2" type="ORF">MCHLO_09915</name>
</gene>